<dbReference type="GO" id="GO:0052621">
    <property type="term" value="F:diguanylate cyclase activity"/>
    <property type="evidence" value="ECO:0007669"/>
    <property type="project" value="UniProtKB-EC"/>
</dbReference>
<evidence type="ECO:0000256" key="1">
    <source>
        <dbReference type="ARBA" id="ARBA00012528"/>
    </source>
</evidence>
<organism evidence="5 6">
    <name type="scientific">Aminobacter aminovorans</name>
    <name type="common">Chelatobacter heintzii</name>
    <dbReference type="NCBI Taxonomy" id="83263"/>
    <lineage>
        <taxon>Bacteria</taxon>
        <taxon>Pseudomonadati</taxon>
        <taxon>Pseudomonadota</taxon>
        <taxon>Alphaproteobacteria</taxon>
        <taxon>Hyphomicrobiales</taxon>
        <taxon>Phyllobacteriaceae</taxon>
        <taxon>Aminobacter</taxon>
    </lineage>
</organism>
<dbReference type="InterPro" id="IPR000160">
    <property type="entry name" value="GGDEF_dom"/>
</dbReference>
<dbReference type="SMART" id="SM00267">
    <property type="entry name" value="GGDEF"/>
    <property type="match status" value="1"/>
</dbReference>
<dbReference type="PANTHER" id="PTHR45138:SF9">
    <property type="entry name" value="DIGUANYLATE CYCLASE DGCM-RELATED"/>
    <property type="match status" value="1"/>
</dbReference>
<reference evidence="5 6" key="1">
    <citation type="submission" date="2018-06" db="EMBL/GenBank/DDBJ databases">
        <authorList>
            <consortium name="Pathogen Informatics"/>
            <person name="Doyle S."/>
        </authorList>
    </citation>
    <scope>NUCLEOTIDE SEQUENCE [LARGE SCALE GENOMIC DNA]</scope>
    <source>
        <strain evidence="5 6">NCTC10684</strain>
    </source>
</reference>
<dbReference type="OrthoDB" id="9812260at2"/>
<keyword evidence="5" id="KW-0548">Nucleotidyltransferase</keyword>
<dbReference type="PROSITE" id="PS50887">
    <property type="entry name" value="GGDEF"/>
    <property type="match status" value="1"/>
</dbReference>
<dbReference type="RefSeq" id="WP_115730201.1">
    <property type="nucleotide sequence ID" value="NZ_BAAAVY010000005.1"/>
</dbReference>
<name>A0A380WFE0_AMIAI</name>
<feature type="transmembrane region" description="Helical" evidence="3">
    <location>
        <begin position="152"/>
        <end position="171"/>
    </location>
</feature>
<feature type="transmembrane region" description="Helical" evidence="3">
    <location>
        <begin position="92"/>
        <end position="110"/>
    </location>
</feature>
<evidence type="ECO:0000256" key="2">
    <source>
        <dbReference type="ARBA" id="ARBA00034247"/>
    </source>
</evidence>
<proteinExistence type="predicted"/>
<evidence type="ECO:0000259" key="4">
    <source>
        <dbReference type="PROSITE" id="PS50887"/>
    </source>
</evidence>
<dbReference type="CDD" id="cd01949">
    <property type="entry name" value="GGDEF"/>
    <property type="match status" value="1"/>
</dbReference>
<dbReference type="Pfam" id="PF00990">
    <property type="entry name" value="GGDEF"/>
    <property type="match status" value="1"/>
</dbReference>
<keyword evidence="5" id="KW-0808">Transferase</keyword>
<dbReference type="EMBL" id="UFSM01000001">
    <property type="protein sequence ID" value="SUU87733.1"/>
    <property type="molecule type" value="Genomic_DNA"/>
</dbReference>
<dbReference type="EC" id="2.7.7.65" evidence="1"/>
<dbReference type="InterPro" id="IPR029787">
    <property type="entry name" value="Nucleotide_cyclase"/>
</dbReference>
<feature type="transmembrane region" description="Helical" evidence="3">
    <location>
        <begin position="40"/>
        <end position="59"/>
    </location>
</feature>
<dbReference type="InterPro" id="IPR050469">
    <property type="entry name" value="Diguanylate_Cyclase"/>
</dbReference>
<feature type="domain" description="GGDEF" evidence="4">
    <location>
        <begin position="254"/>
        <end position="386"/>
    </location>
</feature>
<dbReference type="NCBIfam" id="TIGR00254">
    <property type="entry name" value="GGDEF"/>
    <property type="match status" value="1"/>
</dbReference>
<keyword evidence="3" id="KW-1133">Transmembrane helix</keyword>
<feature type="transmembrane region" description="Helical" evidence="3">
    <location>
        <begin position="65"/>
        <end position="85"/>
    </location>
</feature>
<evidence type="ECO:0000313" key="6">
    <source>
        <dbReference type="Proteomes" id="UP000254701"/>
    </source>
</evidence>
<feature type="transmembrane region" description="Helical" evidence="3">
    <location>
        <begin position="122"/>
        <end position="140"/>
    </location>
</feature>
<dbReference type="FunFam" id="3.30.70.270:FF:000001">
    <property type="entry name" value="Diguanylate cyclase domain protein"/>
    <property type="match status" value="1"/>
</dbReference>
<dbReference type="Gene3D" id="3.30.70.270">
    <property type="match status" value="1"/>
</dbReference>
<keyword evidence="3" id="KW-0812">Transmembrane</keyword>
<accession>A0A380WFE0</accession>
<evidence type="ECO:0000313" key="5">
    <source>
        <dbReference type="EMBL" id="SUU87733.1"/>
    </source>
</evidence>
<feature type="transmembrane region" description="Helical" evidence="3">
    <location>
        <begin position="191"/>
        <end position="213"/>
    </location>
</feature>
<sequence>MTGAEFILAINVFVAGLLAGAFMSIAIYDGRRNSARWFALCYLTGIVYIGTEFAIPMFADTQFIVTANFVAFLATLMFMNVGLAIRYEAQPAWRLMAAFLVVTTIAVFATQGFARDSLLRMMTYQTPYAIAQAVGAATILRSRRQLSQFDYVLAGVLFASALQFFSKPYLALAVGGPGSDPHHYLQSTYAMVSQALGTVFALSIALMLLVILVRDILLDATQKSETDALSGLLNRGGFQRRAASAMRDAVRQGLPITLVISDLDHFKSINDSYGHASGDRVIEAFAQFIRESMAGHHVAGRIGGEEFAIILPGAHLASARLFAEGARSAFSGMPIDGLPADCRFTASFGVAELVAGESIDQLMVRADSALYEAKKDGRDCVRVWGAVQPFSDSTVVSFALKPPSR</sequence>
<protein>
    <recommendedName>
        <fullName evidence="1">diguanylate cyclase</fullName>
        <ecNumber evidence="1">2.7.7.65</ecNumber>
    </recommendedName>
</protein>
<gene>
    <name evidence="5" type="primary">ydaM_2</name>
    <name evidence="5" type="ORF">NCTC10684_00935</name>
</gene>
<comment type="catalytic activity">
    <reaction evidence="2">
        <text>2 GTP = 3',3'-c-di-GMP + 2 diphosphate</text>
        <dbReference type="Rhea" id="RHEA:24898"/>
        <dbReference type="ChEBI" id="CHEBI:33019"/>
        <dbReference type="ChEBI" id="CHEBI:37565"/>
        <dbReference type="ChEBI" id="CHEBI:58805"/>
        <dbReference type="EC" id="2.7.7.65"/>
    </reaction>
</comment>
<dbReference type="SUPFAM" id="SSF55073">
    <property type="entry name" value="Nucleotide cyclase"/>
    <property type="match status" value="1"/>
</dbReference>
<feature type="transmembrane region" description="Helical" evidence="3">
    <location>
        <begin position="6"/>
        <end position="28"/>
    </location>
</feature>
<dbReference type="InterPro" id="IPR043128">
    <property type="entry name" value="Rev_trsase/Diguanyl_cyclase"/>
</dbReference>
<dbReference type="AlphaFoldDB" id="A0A380WFE0"/>
<evidence type="ECO:0000256" key="3">
    <source>
        <dbReference type="SAM" id="Phobius"/>
    </source>
</evidence>
<dbReference type="Proteomes" id="UP000254701">
    <property type="component" value="Unassembled WGS sequence"/>
</dbReference>
<keyword evidence="3" id="KW-0472">Membrane</keyword>
<dbReference type="PANTHER" id="PTHR45138">
    <property type="entry name" value="REGULATORY COMPONENTS OF SENSORY TRANSDUCTION SYSTEM"/>
    <property type="match status" value="1"/>
</dbReference>